<evidence type="ECO:0000256" key="3">
    <source>
        <dbReference type="ARBA" id="ARBA00022801"/>
    </source>
</evidence>
<proteinExistence type="inferred from homology"/>
<dbReference type="InterPro" id="IPR033120">
    <property type="entry name" value="HOTDOG_ACOT"/>
</dbReference>
<dbReference type="AlphaFoldDB" id="A0AAD9KRZ8"/>
<keyword evidence="3" id="KW-0378">Hydrolase</keyword>
<evidence type="ECO:0000256" key="2">
    <source>
        <dbReference type="ARBA" id="ARBA00022737"/>
    </source>
</evidence>
<name>A0AAD9KRZ8_RIDPI</name>
<organism evidence="6 7">
    <name type="scientific">Ridgeia piscesae</name>
    <name type="common">Tubeworm</name>
    <dbReference type="NCBI Taxonomy" id="27915"/>
    <lineage>
        <taxon>Eukaryota</taxon>
        <taxon>Metazoa</taxon>
        <taxon>Spiralia</taxon>
        <taxon>Lophotrochozoa</taxon>
        <taxon>Annelida</taxon>
        <taxon>Polychaeta</taxon>
        <taxon>Sedentaria</taxon>
        <taxon>Canalipalpata</taxon>
        <taxon>Sabellida</taxon>
        <taxon>Siboglinidae</taxon>
        <taxon>Ridgeia</taxon>
    </lineage>
</organism>
<dbReference type="InterPro" id="IPR029069">
    <property type="entry name" value="HotDog_dom_sf"/>
</dbReference>
<evidence type="ECO:0000256" key="1">
    <source>
        <dbReference type="ARBA" id="ARBA00010458"/>
    </source>
</evidence>
<dbReference type="Pfam" id="PF03061">
    <property type="entry name" value="4HBT"/>
    <property type="match status" value="1"/>
</dbReference>
<dbReference type="CDD" id="cd03442">
    <property type="entry name" value="BFIT_BACH"/>
    <property type="match status" value="2"/>
</dbReference>
<dbReference type="PANTHER" id="PTHR12655:SF0">
    <property type="entry name" value="ACYL-COENZYME A THIOESTERASE 9, MITOCHONDRIAL"/>
    <property type="match status" value="1"/>
</dbReference>
<sequence>MAPSLQSSLLPSSQSELPARRMLDSYREVCLRLSRDVELRRKYATFNNYTRIGRIMEDLDTLSGVIAYTHTRRFNSKGEPLKSLVVMVTAAVDKIDIHVGAVLLESDIHLRGHVTWVGKTSMEIRMRAEQESSGQCRRLIDATFTMVATDPTGQRKAYVNPLKFETQEEQDLFERRHAKRIKRKEDAVNSLMRLPPSEEERNMIHNMFLQSVENDALPRQPGVVTTHPAGSIAMADTVLNTVIITFPEDQNLHGKIFGGFLIREAVELGYANAWVYSQSQPLAVAMADIKFRQPVEIGSLLYLSSQVVYTKGPYMQVIVHAEVVNPETGHRITTHVFHFTFKHRNGPVPPTRPHSYAEYMLYLEGKRSFSCMPSITENP</sequence>
<keyword evidence="2" id="KW-0677">Repeat</keyword>
<accession>A0AAD9KRZ8</accession>
<feature type="domain" description="HotDog ACOT-type" evidence="5">
    <location>
        <begin position="27"/>
        <end position="152"/>
    </location>
</feature>
<keyword evidence="4" id="KW-0809">Transit peptide</keyword>
<dbReference type="GO" id="GO:0005739">
    <property type="term" value="C:mitochondrion"/>
    <property type="evidence" value="ECO:0007669"/>
    <property type="project" value="TreeGrafter"/>
</dbReference>
<feature type="domain" description="HotDog ACOT-type" evidence="5">
    <location>
        <begin position="235"/>
        <end position="347"/>
    </location>
</feature>
<dbReference type="Gene3D" id="3.10.129.10">
    <property type="entry name" value="Hotdog Thioesterase"/>
    <property type="match status" value="2"/>
</dbReference>
<gene>
    <name evidence="6" type="ORF">NP493_672g01047</name>
</gene>
<dbReference type="SUPFAM" id="SSF54637">
    <property type="entry name" value="Thioesterase/thiol ester dehydrase-isomerase"/>
    <property type="match status" value="2"/>
</dbReference>
<dbReference type="InterPro" id="IPR006683">
    <property type="entry name" value="Thioestr_dom"/>
</dbReference>
<dbReference type="Proteomes" id="UP001209878">
    <property type="component" value="Unassembled WGS sequence"/>
</dbReference>
<dbReference type="PANTHER" id="PTHR12655">
    <property type="entry name" value="ACYL-COA THIOESTERASE"/>
    <property type="match status" value="1"/>
</dbReference>
<reference evidence="6" key="1">
    <citation type="journal article" date="2023" name="Mol. Biol. Evol.">
        <title>Third-Generation Sequencing Reveals the Adaptive Role of the Epigenome in Three Deep-Sea Polychaetes.</title>
        <authorList>
            <person name="Perez M."/>
            <person name="Aroh O."/>
            <person name="Sun Y."/>
            <person name="Lan Y."/>
            <person name="Juniper S.K."/>
            <person name="Young C.R."/>
            <person name="Angers B."/>
            <person name="Qian P.Y."/>
        </authorList>
    </citation>
    <scope>NUCLEOTIDE SEQUENCE</scope>
    <source>
        <strain evidence="6">R07B-5</strain>
    </source>
</reference>
<comment type="caution">
    <text evidence="6">The sequence shown here is derived from an EMBL/GenBank/DDBJ whole genome shotgun (WGS) entry which is preliminary data.</text>
</comment>
<dbReference type="EMBL" id="JAODUO010000671">
    <property type="protein sequence ID" value="KAK2176309.1"/>
    <property type="molecule type" value="Genomic_DNA"/>
</dbReference>
<evidence type="ECO:0000256" key="4">
    <source>
        <dbReference type="ARBA" id="ARBA00022946"/>
    </source>
</evidence>
<dbReference type="GO" id="GO:0006637">
    <property type="term" value="P:acyl-CoA metabolic process"/>
    <property type="evidence" value="ECO:0007669"/>
    <property type="project" value="TreeGrafter"/>
</dbReference>
<dbReference type="PROSITE" id="PS51770">
    <property type="entry name" value="HOTDOG_ACOT"/>
    <property type="match status" value="2"/>
</dbReference>
<dbReference type="GO" id="GO:0047617">
    <property type="term" value="F:fatty acyl-CoA hydrolase activity"/>
    <property type="evidence" value="ECO:0007669"/>
    <property type="project" value="TreeGrafter"/>
</dbReference>
<evidence type="ECO:0000313" key="7">
    <source>
        <dbReference type="Proteomes" id="UP001209878"/>
    </source>
</evidence>
<evidence type="ECO:0000259" key="5">
    <source>
        <dbReference type="PROSITE" id="PS51770"/>
    </source>
</evidence>
<comment type="similarity">
    <text evidence="1">Belongs to the acyl coenzyme A hydrolase family.</text>
</comment>
<protein>
    <recommendedName>
        <fullName evidence="5">HotDog ACOT-type domain-containing protein</fullName>
    </recommendedName>
</protein>
<keyword evidence="7" id="KW-1185">Reference proteome</keyword>
<evidence type="ECO:0000313" key="6">
    <source>
        <dbReference type="EMBL" id="KAK2176309.1"/>
    </source>
</evidence>